<dbReference type="Pfam" id="PF00899">
    <property type="entry name" value="ThiF"/>
    <property type="match status" value="1"/>
</dbReference>
<evidence type="ECO:0000313" key="5">
    <source>
        <dbReference type="EMBL" id="KEF53774.1"/>
    </source>
</evidence>
<dbReference type="GO" id="GO:0042292">
    <property type="term" value="F:URM1 activating enzyme activity"/>
    <property type="evidence" value="ECO:0007669"/>
    <property type="project" value="TreeGrafter"/>
</dbReference>
<comment type="function">
    <text evidence="2">Plays a central role in 2-thiolation of mcm(5)S(2)U at tRNA wobble positions of cytosolic tRNA(Lys), tRNA(Glu) and tRNA(Gln). Also essential during biosynthesis of the molybdenum cofactor. Acts by mediating the C-terminal thiocarboxylation of sulfur carriers urm1 and mocs2a. Its N-terminus first activates urm1 and mocs2a as acyl-adenylates (-COAMP), then the persulfide sulfur on the catalytic cysteine is transferred to urm1 and mocs2a to form thiocarboxylation (-COSH) of their C-terminus. The reaction probably involves hydrogen sulfide that is generated from the persulfide intermediate and that acts as a nucleophile towards urm1 and mocs2a. Subsequently, a transient disulfide bond is formed. Does not use thiosulfate as sulfur donor; nfs1 probably acting as a sulfur donor for thiocarboxylation reactions.</text>
</comment>
<proteinExistence type="predicted"/>
<evidence type="ECO:0000256" key="1">
    <source>
        <dbReference type="ARBA" id="ARBA00022695"/>
    </source>
</evidence>
<dbReference type="PANTHER" id="PTHR10953">
    <property type="entry name" value="UBIQUITIN-ACTIVATING ENZYME E1"/>
    <property type="match status" value="1"/>
</dbReference>
<feature type="region of interest" description="Disordered" evidence="3">
    <location>
        <begin position="250"/>
        <end position="297"/>
    </location>
</feature>
<dbReference type="HOGENOM" id="CLU_013325_1_2_1"/>
<dbReference type="InterPro" id="IPR001763">
    <property type="entry name" value="Rhodanese-like_dom"/>
</dbReference>
<dbReference type="InterPro" id="IPR035985">
    <property type="entry name" value="Ubiquitin-activating_enz"/>
</dbReference>
<gene>
    <name evidence="5" type="ORF">A1O9_10175</name>
</gene>
<feature type="region of interest" description="Disordered" evidence="3">
    <location>
        <begin position="539"/>
        <end position="577"/>
    </location>
</feature>
<feature type="domain" description="Rhodanese" evidence="4">
    <location>
        <begin position="406"/>
        <end position="441"/>
    </location>
</feature>
<dbReference type="InterPro" id="IPR036873">
    <property type="entry name" value="Rhodanese-like_dom_sf"/>
</dbReference>
<feature type="compositionally biased region" description="Polar residues" evidence="3">
    <location>
        <begin position="272"/>
        <end position="286"/>
    </location>
</feature>
<dbReference type="RefSeq" id="XP_013256364.1">
    <property type="nucleotide sequence ID" value="XM_013400910.1"/>
</dbReference>
<dbReference type="Gene3D" id="3.40.50.720">
    <property type="entry name" value="NAD(P)-binding Rossmann-like Domain"/>
    <property type="match status" value="1"/>
</dbReference>
<dbReference type="GO" id="GO:0005737">
    <property type="term" value="C:cytoplasm"/>
    <property type="evidence" value="ECO:0007669"/>
    <property type="project" value="TreeGrafter"/>
</dbReference>
<protein>
    <recommendedName>
        <fullName evidence="4">Rhodanese domain-containing protein</fullName>
    </recommendedName>
</protein>
<comment type="caution">
    <text evidence="5">The sequence shown here is derived from an EMBL/GenBank/DDBJ whole genome shotgun (WGS) entry which is preliminary data.</text>
</comment>
<dbReference type="GeneID" id="25285080"/>
<keyword evidence="1" id="KW-0548">Nucleotidyltransferase</keyword>
<name>A0A072P0Z3_9EURO</name>
<dbReference type="Proteomes" id="UP000027920">
    <property type="component" value="Unassembled WGS sequence"/>
</dbReference>
<evidence type="ECO:0000256" key="2">
    <source>
        <dbReference type="ARBA" id="ARBA00043893"/>
    </source>
</evidence>
<dbReference type="AlphaFoldDB" id="A0A072P0Z3"/>
<keyword evidence="6" id="KW-1185">Reference proteome</keyword>
<dbReference type="SMART" id="SM00450">
    <property type="entry name" value="RHOD"/>
    <property type="match status" value="1"/>
</dbReference>
<dbReference type="OrthoDB" id="10261062at2759"/>
<organism evidence="5 6">
    <name type="scientific">Exophiala aquamarina CBS 119918</name>
    <dbReference type="NCBI Taxonomy" id="1182545"/>
    <lineage>
        <taxon>Eukaryota</taxon>
        <taxon>Fungi</taxon>
        <taxon>Dikarya</taxon>
        <taxon>Ascomycota</taxon>
        <taxon>Pezizomycotina</taxon>
        <taxon>Eurotiomycetes</taxon>
        <taxon>Chaetothyriomycetidae</taxon>
        <taxon>Chaetothyriales</taxon>
        <taxon>Herpotrichiellaceae</taxon>
        <taxon>Exophiala</taxon>
    </lineage>
</organism>
<reference evidence="5 6" key="1">
    <citation type="submission" date="2013-03" db="EMBL/GenBank/DDBJ databases">
        <title>The Genome Sequence of Exophiala aquamarina CBS 119918.</title>
        <authorList>
            <consortium name="The Broad Institute Genomics Platform"/>
            <person name="Cuomo C."/>
            <person name="de Hoog S."/>
            <person name="Gorbushina A."/>
            <person name="Walker B."/>
            <person name="Young S.K."/>
            <person name="Zeng Q."/>
            <person name="Gargeya S."/>
            <person name="Fitzgerald M."/>
            <person name="Haas B."/>
            <person name="Abouelleil A."/>
            <person name="Allen A.W."/>
            <person name="Alvarado L."/>
            <person name="Arachchi H.M."/>
            <person name="Berlin A.M."/>
            <person name="Chapman S.B."/>
            <person name="Gainer-Dewar J."/>
            <person name="Goldberg J."/>
            <person name="Griggs A."/>
            <person name="Gujja S."/>
            <person name="Hansen M."/>
            <person name="Howarth C."/>
            <person name="Imamovic A."/>
            <person name="Ireland A."/>
            <person name="Larimer J."/>
            <person name="McCowan C."/>
            <person name="Murphy C."/>
            <person name="Pearson M."/>
            <person name="Poon T.W."/>
            <person name="Priest M."/>
            <person name="Roberts A."/>
            <person name="Saif S."/>
            <person name="Shea T."/>
            <person name="Sisk P."/>
            <person name="Sykes S."/>
            <person name="Wortman J."/>
            <person name="Nusbaum C."/>
            <person name="Birren B."/>
        </authorList>
    </citation>
    <scope>NUCLEOTIDE SEQUENCE [LARGE SCALE GENOMIC DNA]</scope>
    <source>
        <strain evidence="5 6">CBS 119918</strain>
    </source>
</reference>
<evidence type="ECO:0000313" key="6">
    <source>
        <dbReference type="Proteomes" id="UP000027920"/>
    </source>
</evidence>
<accession>A0A072P0Z3</accession>
<feature type="compositionally biased region" description="Gly residues" evidence="3">
    <location>
        <begin position="555"/>
        <end position="565"/>
    </location>
</feature>
<dbReference type="VEuPathDB" id="FungiDB:A1O9_10175"/>
<dbReference type="PROSITE" id="PS50206">
    <property type="entry name" value="RHODANESE_3"/>
    <property type="match status" value="1"/>
</dbReference>
<evidence type="ECO:0000259" key="4">
    <source>
        <dbReference type="PROSITE" id="PS50206"/>
    </source>
</evidence>
<dbReference type="Gene3D" id="3.40.250.10">
    <property type="entry name" value="Rhodanese-like domain"/>
    <property type="match status" value="2"/>
</dbReference>
<dbReference type="STRING" id="1182545.A0A072P0Z3"/>
<keyword evidence="1" id="KW-0808">Transferase</keyword>
<dbReference type="PANTHER" id="PTHR10953:SF102">
    <property type="entry name" value="ADENYLYLTRANSFERASE AND SULFURTRANSFERASE MOCS3"/>
    <property type="match status" value="1"/>
</dbReference>
<dbReference type="SUPFAM" id="SSF69572">
    <property type="entry name" value="Activating enzymes of the ubiquitin-like proteins"/>
    <property type="match status" value="1"/>
</dbReference>
<dbReference type="SUPFAM" id="SSF52821">
    <property type="entry name" value="Rhodanese/Cell cycle control phosphatase"/>
    <property type="match status" value="1"/>
</dbReference>
<dbReference type="EMBL" id="AMGV01000012">
    <property type="protein sequence ID" value="KEF53774.1"/>
    <property type="molecule type" value="Genomic_DNA"/>
</dbReference>
<dbReference type="GO" id="GO:0004792">
    <property type="term" value="F:thiosulfate-cyanide sulfurtransferase activity"/>
    <property type="evidence" value="ECO:0007669"/>
    <property type="project" value="TreeGrafter"/>
</dbReference>
<sequence>MASIASPETPPSPPLQQSILLPAPALSSSRYNRQLLVPQLGGITGQQNLLNARVLIVGLGGLGSPAALYLAGAGIGTLGLMDSDSVEASNLHRQIAHSEAAAATGAPKVTSALESCRALNSSIEYRAYEMRATPEQFLNVLQEGRFETVLDCTDNPATRYLISDACVVAGCVLVSGAAQKGEGQVVVLNCPPVQRELEGEEKGPCYRCVFPRPPAPEMVRGCSEIGIFGHVVGVIGVLMAGEAVKIISQGKHLPRPSDPATNPEVGGRSSHDTQNQQLNHTYSPSSPLKAKPGPAPKQQHTMLLYNTFATDPRHQFRTIILRGRRKDCLACGDDEILASKNLTRITAESILQGRVDYVAFCGLLEDVRVLGDENRIDAKEFLELPHYESAKRHRNRHGHEGIANHRRKRPLVVDVREEHEVELGPKLKGSVNIPLSRILRHGGRAFDDLHALSVGLDTDSLRDTPTNGLPEGRQGGMVDPETQVLQISHPTQGGMVDQERHIPDVERRGLAAGGGMVDQESHIPTAVGGCDAYSQQLLGGEFSGEGQGNEYDGLENGGGGGGGGEDANTDDDDDGNAGWPVYFVCQRGNDSQLAAQTLLERIRAESASSNTPTNRSHWGWVGDVRGGFLAMEKHQFGEFS</sequence>
<dbReference type="InterPro" id="IPR000594">
    <property type="entry name" value="ThiF_NAD_FAD-bd"/>
</dbReference>
<dbReference type="InterPro" id="IPR045886">
    <property type="entry name" value="ThiF/MoeB/HesA"/>
</dbReference>
<dbReference type="CDD" id="cd00757">
    <property type="entry name" value="ThiF_MoeB_HesA_family"/>
    <property type="match status" value="1"/>
</dbReference>
<evidence type="ECO:0000256" key="3">
    <source>
        <dbReference type="SAM" id="MobiDB-lite"/>
    </source>
</evidence>
<dbReference type="GO" id="GO:0016779">
    <property type="term" value="F:nucleotidyltransferase activity"/>
    <property type="evidence" value="ECO:0007669"/>
    <property type="project" value="UniProtKB-KW"/>
</dbReference>